<accession>A0ABC8ZW58</accession>
<sequence>MPCHHLLDHFCSSARPAWAHTTRHGMTTRAPDMSMPRAARFLPRANPSDMHLHLYGATVSQRHCCCTCVHGTAGVACRARADTVRELDQRPEHRRAEDEQCEQDRLPPGSSLPQQFEALAVQQQDPCMPLPCFIFMAWGTRNHTGIYSLRPTSILRLSCITF</sequence>
<gene>
    <name evidence="2" type="ORF">URODEC1_LOCUS48051</name>
</gene>
<evidence type="ECO:0000313" key="3">
    <source>
        <dbReference type="Proteomes" id="UP001497457"/>
    </source>
</evidence>
<reference evidence="2 3" key="2">
    <citation type="submission" date="2024-10" db="EMBL/GenBank/DDBJ databases">
        <authorList>
            <person name="Ryan C."/>
        </authorList>
    </citation>
    <scope>NUCLEOTIDE SEQUENCE [LARGE SCALE GENOMIC DNA]</scope>
</reference>
<evidence type="ECO:0000256" key="1">
    <source>
        <dbReference type="SAM" id="MobiDB-lite"/>
    </source>
</evidence>
<dbReference type="EMBL" id="OZ075112">
    <property type="protein sequence ID" value="CAL4966896.1"/>
    <property type="molecule type" value="Genomic_DNA"/>
</dbReference>
<name>A0ABC8ZW58_9POAL</name>
<feature type="non-terminal residue" evidence="2">
    <location>
        <position position="1"/>
    </location>
</feature>
<protein>
    <submittedName>
        <fullName evidence="2">Uncharacterized protein</fullName>
    </submittedName>
</protein>
<dbReference type="AlphaFoldDB" id="A0ABC8ZW58"/>
<feature type="non-terminal residue" evidence="2">
    <location>
        <position position="162"/>
    </location>
</feature>
<proteinExistence type="predicted"/>
<feature type="compositionally biased region" description="Basic and acidic residues" evidence="1">
    <location>
        <begin position="86"/>
        <end position="105"/>
    </location>
</feature>
<dbReference type="Proteomes" id="UP001497457">
    <property type="component" value="Chromosome 2b"/>
</dbReference>
<keyword evidence="3" id="KW-1185">Reference proteome</keyword>
<organism evidence="2 3">
    <name type="scientific">Urochloa decumbens</name>
    <dbReference type="NCBI Taxonomy" id="240449"/>
    <lineage>
        <taxon>Eukaryota</taxon>
        <taxon>Viridiplantae</taxon>
        <taxon>Streptophyta</taxon>
        <taxon>Embryophyta</taxon>
        <taxon>Tracheophyta</taxon>
        <taxon>Spermatophyta</taxon>
        <taxon>Magnoliopsida</taxon>
        <taxon>Liliopsida</taxon>
        <taxon>Poales</taxon>
        <taxon>Poaceae</taxon>
        <taxon>PACMAD clade</taxon>
        <taxon>Panicoideae</taxon>
        <taxon>Panicodae</taxon>
        <taxon>Paniceae</taxon>
        <taxon>Melinidinae</taxon>
        <taxon>Urochloa</taxon>
    </lineage>
</organism>
<feature type="region of interest" description="Disordered" evidence="1">
    <location>
        <begin position="86"/>
        <end position="108"/>
    </location>
</feature>
<reference evidence="3" key="1">
    <citation type="submission" date="2024-06" db="EMBL/GenBank/DDBJ databases">
        <authorList>
            <person name="Ryan C."/>
        </authorList>
    </citation>
    <scope>NUCLEOTIDE SEQUENCE [LARGE SCALE GENOMIC DNA]</scope>
</reference>
<evidence type="ECO:0000313" key="2">
    <source>
        <dbReference type="EMBL" id="CAL4966896.1"/>
    </source>
</evidence>